<dbReference type="AlphaFoldDB" id="A0A2H1KYA6"/>
<organism evidence="2 3">
    <name type="scientific">Brevibacterium antiquum CNRZ 918</name>
    <dbReference type="NCBI Taxonomy" id="1255637"/>
    <lineage>
        <taxon>Bacteria</taxon>
        <taxon>Bacillati</taxon>
        <taxon>Actinomycetota</taxon>
        <taxon>Actinomycetes</taxon>
        <taxon>Micrococcales</taxon>
        <taxon>Brevibacteriaceae</taxon>
        <taxon>Brevibacterium</taxon>
    </lineage>
</organism>
<dbReference type="EMBL" id="FXZD01000015">
    <property type="protein sequence ID" value="SMY04619.1"/>
    <property type="molecule type" value="Genomic_DNA"/>
</dbReference>
<name>A0A2H1KYA6_9MICO</name>
<feature type="transmembrane region" description="Helical" evidence="1">
    <location>
        <begin position="17"/>
        <end position="38"/>
    </location>
</feature>
<dbReference type="Proteomes" id="UP000234433">
    <property type="component" value="Unassembled WGS sequence"/>
</dbReference>
<evidence type="ECO:0000313" key="3">
    <source>
        <dbReference type="Proteomes" id="UP000234433"/>
    </source>
</evidence>
<evidence type="ECO:0000313" key="2">
    <source>
        <dbReference type="EMBL" id="SMY04619.1"/>
    </source>
</evidence>
<dbReference type="RefSeq" id="WP_101621074.1">
    <property type="nucleotide sequence ID" value="NZ_FXZD01000015.1"/>
</dbReference>
<reference evidence="2 3" key="1">
    <citation type="submission" date="2017-03" db="EMBL/GenBank/DDBJ databases">
        <authorList>
            <person name="Afonso C.L."/>
            <person name="Miller P.J."/>
            <person name="Scott M.A."/>
            <person name="Spackman E."/>
            <person name="Goraichik I."/>
            <person name="Dimitrov K.M."/>
            <person name="Suarez D.L."/>
            <person name="Swayne D.E."/>
        </authorList>
    </citation>
    <scope>NUCLEOTIDE SEQUENCE [LARGE SCALE GENOMIC DNA]</scope>
    <source>
        <strain evidence="2 3">CNRZ 918</strain>
    </source>
</reference>
<keyword evidence="1" id="KW-1133">Transmembrane helix</keyword>
<evidence type="ECO:0000256" key="1">
    <source>
        <dbReference type="SAM" id="Phobius"/>
    </source>
</evidence>
<protein>
    <submittedName>
        <fullName evidence="2">Uncharacterized protein</fullName>
    </submittedName>
</protein>
<keyword evidence="1" id="KW-0812">Transmembrane</keyword>
<keyword evidence="1" id="KW-0472">Membrane</keyword>
<proteinExistence type="predicted"/>
<accession>A0A2H1KYA6</accession>
<feature type="transmembrane region" description="Helical" evidence="1">
    <location>
        <begin position="121"/>
        <end position="138"/>
    </location>
</feature>
<gene>
    <name evidence="2" type="ORF">BANT918_03118</name>
</gene>
<sequence length="164" mass="17826">MSASSDHTGAAGRRPSAALLIHLLLCALFIVLGIVVAWQRSLIPFELHGKITQFVAVEVEQPGVDDFVEFHIGADRYPTINSSLRCIVDGAEMNKPAWTRDLIVDGRPCTLPVPRQALADTVIPAGLLVLTVLIVPAVSRRARSIVDPPDRDETVNLDNKTQQS</sequence>